<reference evidence="1" key="1">
    <citation type="submission" date="2020-05" db="EMBL/GenBank/DDBJ databases">
        <authorList>
            <person name="Chiriac C."/>
            <person name="Salcher M."/>
            <person name="Ghai R."/>
            <person name="Kavagutti S V."/>
        </authorList>
    </citation>
    <scope>NUCLEOTIDE SEQUENCE</scope>
</reference>
<evidence type="ECO:0000313" key="1">
    <source>
        <dbReference type="EMBL" id="CAB4196636.1"/>
    </source>
</evidence>
<dbReference type="EMBL" id="LR797252">
    <property type="protein sequence ID" value="CAB4196636.1"/>
    <property type="molecule type" value="Genomic_DNA"/>
</dbReference>
<proteinExistence type="predicted"/>
<protein>
    <submittedName>
        <fullName evidence="1">Uncharacterized protein</fullName>
    </submittedName>
</protein>
<sequence>MCFCNPLIRTHNCGSVMCKEYNKIRAEMNQSPNNTPEETMKPDVPKPYKFDHELAWKRMWLLYPIVYGANCGTPTLNYTPYDGFAIRGKCNDLIGKGTTIEYAIQTAYAKLRGQVLDMQAERQNQIDKFQIALSGKIEE</sequence>
<accession>A0A6J5RQS0</accession>
<organism evidence="1">
    <name type="scientific">uncultured Caudovirales phage</name>
    <dbReference type="NCBI Taxonomy" id="2100421"/>
    <lineage>
        <taxon>Viruses</taxon>
        <taxon>Duplodnaviria</taxon>
        <taxon>Heunggongvirae</taxon>
        <taxon>Uroviricota</taxon>
        <taxon>Caudoviricetes</taxon>
        <taxon>Peduoviridae</taxon>
        <taxon>Maltschvirus</taxon>
        <taxon>Maltschvirus maltsch</taxon>
    </lineage>
</organism>
<name>A0A6J5RQS0_9CAUD</name>
<gene>
    <name evidence="1" type="ORF">UFOVP1290_156</name>
</gene>